<evidence type="ECO:0008006" key="3">
    <source>
        <dbReference type="Google" id="ProtNLM"/>
    </source>
</evidence>
<dbReference type="Gene3D" id="3.90.180.10">
    <property type="entry name" value="Medium-chain alcohol dehydrogenases, catalytic domain"/>
    <property type="match status" value="1"/>
</dbReference>
<reference evidence="2" key="1">
    <citation type="journal article" date="2019" name="Int. J. Syst. Evol. Microbiol.">
        <title>The Global Catalogue of Microorganisms (GCM) 10K type strain sequencing project: providing services to taxonomists for standard genome sequencing and annotation.</title>
        <authorList>
            <consortium name="The Broad Institute Genomics Platform"/>
            <consortium name="The Broad Institute Genome Sequencing Center for Infectious Disease"/>
            <person name="Wu L."/>
            <person name="Ma J."/>
        </authorList>
    </citation>
    <scope>NUCLEOTIDE SEQUENCE [LARGE SCALE GENOMIC DNA]</scope>
    <source>
        <strain evidence="2">JCM 31486</strain>
    </source>
</reference>
<proteinExistence type="predicted"/>
<sequence length="57" mass="6302">MIGSVTGTAIQNEDNLNFTVAQGVRSMNEVMPWTEAPKAYERMQSGQARFRVVLTVA</sequence>
<dbReference type="Proteomes" id="UP001597045">
    <property type="component" value="Unassembled WGS sequence"/>
</dbReference>
<comment type="caution">
    <text evidence="1">The sequence shown here is derived from an EMBL/GenBank/DDBJ whole genome shotgun (WGS) entry which is preliminary data.</text>
</comment>
<organism evidence="1 2">
    <name type="scientific">Kibdelosporangium lantanae</name>
    <dbReference type="NCBI Taxonomy" id="1497396"/>
    <lineage>
        <taxon>Bacteria</taxon>
        <taxon>Bacillati</taxon>
        <taxon>Actinomycetota</taxon>
        <taxon>Actinomycetes</taxon>
        <taxon>Pseudonocardiales</taxon>
        <taxon>Pseudonocardiaceae</taxon>
        <taxon>Kibdelosporangium</taxon>
    </lineage>
</organism>
<evidence type="ECO:0000313" key="2">
    <source>
        <dbReference type="Proteomes" id="UP001597045"/>
    </source>
</evidence>
<accession>A0ABW3M644</accession>
<gene>
    <name evidence="1" type="ORF">ACFQ1S_01955</name>
</gene>
<protein>
    <recommendedName>
        <fullName evidence="3">Alcohol dehydrogenase</fullName>
    </recommendedName>
</protein>
<keyword evidence="2" id="KW-1185">Reference proteome</keyword>
<dbReference type="Gene3D" id="3.40.50.720">
    <property type="entry name" value="NAD(P)-binding Rossmann-like Domain"/>
    <property type="match status" value="1"/>
</dbReference>
<dbReference type="EMBL" id="JBHTIS010000056">
    <property type="protein sequence ID" value="MFD1044440.1"/>
    <property type="molecule type" value="Genomic_DNA"/>
</dbReference>
<evidence type="ECO:0000313" key="1">
    <source>
        <dbReference type="EMBL" id="MFD1044440.1"/>
    </source>
</evidence>
<name>A0ABW3M644_9PSEU</name>